<feature type="domain" description="Glycosyl transferase family 1" evidence="1">
    <location>
        <begin position="207"/>
        <end position="366"/>
    </location>
</feature>
<dbReference type="InterPro" id="IPR001296">
    <property type="entry name" value="Glyco_trans_1"/>
</dbReference>
<dbReference type="PANTHER" id="PTHR45947">
    <property type="entry name" value="SULFOQUINOVOSYL TRANSFERASE SQD2"/>
    <property type="match status" value="1"/>
</dbReference>
<dbReference type="OrthoDB" id="823419at2"/>
<organism evidence="2 3">
    <name type="scientific">Mariniradius saccharolyticus AK6</name>
    <dbReference type="NCBI Taxonomy" id="1239962"/>
    <lineage>
        <taxon>Bacteria</taxon>
        <taxon>Pseudomonadati</taxon>
        <taxon>Bacteroidota</taxon>
        <taxon>Cytophagia</taxon>
        <taxon>Cytophagales</taxon>
        <taxon>Cyclobacteriaceae</taxon>
        <taxon>Mariniradius</taxon>
    </lineage>
</organism>
<dbReference type="InterPro" id="IPR050194">
    <property type="entry name" value="Glycosyltransferase_grp1"/>
</dbReference>
<keyword evidence="3" id="KW-1185">Reference proteome</keyword>
<protein>
    <submittedName>
        <fullName evidence="2">Glycosyltransferase</fullName>
    </submittedName>
</protein>
<dbReference type="GO" id="GO:0016757">
    <property type="term" value="F:glycosyltransferase activity"/>
    <property type="evidence" value="ECO:0007669"/>
    <property type="project" value="InterPro"/>
</dbReference>
<dbReference type="CDD" id="cd03801">
    <property type="entry name" value="GT4_PimA-like"/>
    <property type="match status" value="1"/>
</dbReference>
<reference evidence="2" key="1">
    <citation type="submission" date="2013-01" db="EMBL/GenBank/DDBJ databases">
        <title>Genome assembly of Mariniradius saccharolyticus AK6.</title>
        <authorList>
            <person name="Vaidya B."/>
            <person name="Khatri I."/>
            <person name="Tanuku N.R.S."/>
            <person name="Subramanian S."/>
            <person name="Pinnaka A."/>
        </authorList>
    </citation>
    <scope>NUCLEOTIDE SEQUENCE [LARGE SCALE GENOMIC DNA]</scope>
    <source>
        <strain evidence="2">AK6</strain>
    </source>
</reference>
<comment type="caution">
    <text evidence="2">The sequence shown here is derived from an EMBL/GenBank/DDBJ whole genome shotgun (WGS) entry which is preliminary data.</text>
</comment>
<sequence length="385" mass="43913">MKILHCCLAAFYIDNFGYQENILPKMHKLLGHDVTILASTETYIGSKLGYTSPGEYINENGIPVKRIPYSRFIPSVLVRKLRLYEGIGAFLKKVNPDIIFLHDVQFLSIVEIVRFAQRNPNVKIYADGHTDFGNSAKNWVSRNILHKVIYKWCAKMIEPYVSKFWGVTPLRVDFFIDVYGINKEKVDLLVLGLDDSELDITNKAFVREKVRTKHGLGEKFVFISGGKIDRRKNIHLLLEAFSDKAFDDYHLILFGSITDEMRVEIEKHLGQSNITYLKWLEPKQVSEYFMAADFGVFPGTHSVLWEQAVGVGLPAIFCKWDGVTHVDVGGNCVFIESISAEKIGKTMHEIVMDSNRFASLRKNAEEKGPKVFSYTEIAKKSIDMN</sequence>
<dbReference type="EMBL" id="AMZY02000013">
    <property type="protein sequence ID" value="EMS32415.1"/>
    <property type="molecule type" value="Genomic_DNA"/>
</dbReference>
<dbReference type="eggNOG" id="COG0438">
    <property type="taxonomic scope" value="Bacteria"/>
</dbReference>
<dbReference type="Gene3D" id="3.40.50.2000">
    <property type="entry name" value="Glycogen Phosphorylase B"/>
    <property type="match status" value="2"/>
</dbReference>
<evidence type="ECO:0000313" key="2">
    <source>
        <dbReference type="EMBL" id="EMS32415.1"/>
    </source>
</evidence>
<gene>
    <name evidence="2" type="ORF">C943_01142</name>
</gene>
<dbReference type="InParanoid" id="M7X4Q8"/>
<dbReference type="AlphaFoldDB" id="M7X4Q8"/>
<dbReference type="STRING" id="1239962.C943_01142"/>
<dbReference type="Proteomes" id="UP000010953">
    <property type="component" value="Unassembled WGS sequence"/>
</dbReference>
<dbReference type="PANTHER" id="PTHR45947:SF3">
    <property type="entry name" value="SULFOQUINOVOSYL TRANSFERASE SQD2"/>
    <property type="match status" value="1"/>
</dbReference>
<dbReference type="SUPFAM" id="SSF53756">
    <property type="entry name" value="UDP-Glycosyltransferase/glycogen phosphorylase"/>
    <property type="match status" value="1"/>
</dbReference>
<name>M7X4Q8_9BACT</name>
<evidence type="ECO:0000259" key="1">
    <source>
        <dbReference type="Pfam" id="PF00534"/>
    </source>
</evidence>
<accession>M7X4Q8</accession>
<dbReference type="Pfam" id="PF00534">
    <property type="entry name" value="Glycos_transf_1"/>
    <property type="match status" value="1"/>
</dbReference>
<evidence type="ECO:0000313" key="3">
    <source>
        <dbReference type="Proteomes" id="UP000010953"/>
    </source>
</evidence>
<proteinExistence type="predicted"/>